<dbReference type="STRING" id="903983.BCR23_12750"/>
<dbReference type="AlphaFoldDB" id="A0A1E5GPS2"/>
<accession>A0A1E5GPS2</accession>
<gene>
    <name evidence="2" type="ORF">BCR23_12750</name>
</gene>
<dbReference type="OrthoDB" id="2666054at2"/>
<evidence type="ECO:0000313" key="2">
    <source>
        <dbReference type="EMBL" id="OEG14692.1"/>
    </source>
</evidence>
<dbReference type="InterPro" id="IPR056906">
    <property type="entry name" value="ORF2/G2P_dom"/>
</dbReference>
<reference evidence="3" key="1">
    <citation type="submission" date="2016-09" db="EMBL/GenBank/DDBJ databases">
        <authorList>
            <person name="Gulvik C.A."/>
        </authorList>
    </citation>
    <scope>NUCLEOTIDE SEQUENCE [LARGE SCALE GENOMIC DNA]</scope>
    <source>
        <strain evidence="3">LMG 26306</strain>
    </source>
</reference>
<name>A0A1E5GPS2_9ENTE</name>
<feature type="domain" description="Replication-associated protein ORF2/G2P" evidence="1">
    <location>
        <begin position="78"/>
        <end position="190"/>
    </location>
</feature>
<protein>
    <recommendedName>
        <fullName evidence="1">Replication-associated protein ORF2/G2P domain-containing protein</fullName>
    </recommendedName>
</protein>
<keyword evidence="3" id="KW-1185">Reference proteome</keyword>
<dbReference type="Pfam" id="PF23343">
    <property type="entry name" value="REP_ORF2-G2P"/>
    <property type="match status" value="1"/>
</dbReference>
<evidence type="ECO:0000313" key="3">
    <source>
        <dbReference type="Proteomes" id="UP000094764"/>
    </source>
</evidence>
<proteinExistence type="predicted"/>
<dbReference type="EMBL" id="MIKB01000019">
    <property type="protein sequence ID" value="OEG14692.1"/>
    <property type="molecule type" value="Genomic_DNA"/>
</dbReference>
<dbReference type="Proteomes" id="UP000094764">
    <property type="component" value="Unassembled WGS sequence"/>
</dbReference>
<evidence type="ECO:0000259" key="1">
    <source>
        <dbReference type="Pfam" id="PF23343"/>
    </source>
</evidence>
<dbReference type="RefSeq" id="WP_069636178.1">
    <property type="nucleotide sequence ID" value="NZ_JXKZ01000013.1"/>
</dbReference>
<organism evidence="2 3">
    <name type="scientific">Enterococcus quebecensis</name>
    <dbReference type="NCBI Taxonomy" id="903983"/>
    <lineage>
        <taxon>Bacteria</taxon>
        <taxon>Bacillati</taxon>
        <taxon>Bacillota</taxon>
        <taxon>Bacilli</taxon>
        <taxon>Lactobacillales</taxon>
        <taxon>Enterococcaceae</taxon>
        <taxon>Enterococcus</taxon>
    </lineage>
</organism>
<sequence length="295" mass="35463">MAEYTIKLFLTPVSCEIYFYDIPVIYGYSVEEKSGNIMSPVKNELSEIEILKKRENYYKNKAQHIRGLINMNFDNQTKFLTLTFADELEDLNEANYLFNKFIKRLNYRIVKKMNLPKVCYIATWEIQLKRKKKTGKSVIHYHVVLFRFPYISSKELEKIWKHGFIRINQIPNNVAKEKYGSYVSKYFTKDLAEKSQYKKAYFTSQYLKKPSEKILNLENIKEIKRQLQQLDSLELYKNYHRKIFINNEEYFENETTYVVIKDIKEFEEIIKSSTNEKEKKSLNQEYYSLDKNSIA</sequence>
<comment type="caution">
    <text evidence="2">The sequence shown here is derived from an EMBL/GenBank/DDBJ whole genome shotgun (WGS) entry which is preliminary data.</text>
</comment>